<evidence type="ECO:0000256" key="11">
    <source>
        <dbReference type="ARBA" id="ARBA00022857"/>
    </source>
</evidence>
<dbReference type="GO" id="GO:0006740">
    <property type="term" value="P:NADPH regeneration"/>
    <property type="evidence" value="ECO:0007669"/>
    <property type="project" value="TreeGrafter"/>
</dbReference>
<dbReference type="Pfam" id="PF12769">
    <property type="entry name" value="PNTB_4TM"/>
    <property type="match status" value="1"/>
</dbReference>
<dbReference type="FunFam" id="3.40.50.720:FF:000028">
    <property type="entry name" value="NAD(P) transhydrogenase subunit alpha"/>
    <property type="match status" value="1"/>
</dbReference>
<dbReference type="SMART" id="SM01002">
    <property type="entry name" value="AlaDh_PNT_C"/>
    <property type="match status" value="1"/>
</dbReference>
<evidence type="ECO:0000256" key="19">
    <source>
        <dbReference type="ARBA" id="ARBA00048202"/>
    </source>
</evidence>
<feature type="transmembrane region" description="Helical" evidence="25">
    <location>
        <begin position="832"/>
        <end position="851"/>
    </location>
</feature>
<evidence type="ECO:0000256" key="26">
    <source>
        <dbReference type="SAM" id="SignalP"/>
    </source>
</evidence>
<dbReference type="Proteomes" id="UP001153069">
    <property type="component" value="Unassembled WGS sequence"/>
</dbReference>
<keyword evidence="26" id="KW-0732">Signal</keyword>
<evidence type="ECO:0000256" key="13">
    <source>
        <dbReference type="ARBA" id="ARBA00022967"/>
    </source>
</evidence>
<accession>A0A9N8DK47</accession>
<evidence type="ECO:0000256" key="10">
    <source>
        <dbReference type="ARBA" id="ARBA00022792"/>
    </source>
</evidence>
<keyword evidence="16" id="KW-0520">NAD</keyword>
<evidence type="ECO:0000313" key="30">
    <source>
        <dbReference type="Proteomes" id="UP001153069"/>
    </source>
</evidence>
<feature type="transmembrane region" description="Helical" evidence="25">
    <location>
        <begin position="578"/>
        <end position="599"/>
    </location>
</feature>
<comment type="similarity">
    <text evidence="21">In the C-terminal section; belongs to the PNT beta subunit family.</text>
</comment>
<dbReference type="InterPro" id="IPR007698">
    <property type="entry name" value="AlaDH/PNT_NAD(H)-bd"/>
</dbReference>
<comment type="subunit">
    <text evidence="4">Homodimer.</text>
</comment>
<gene>
    <name evidence="29" type="ORF">SEMRO_185_G080470.1</name>
</gene>
<dbReference type="Pfam" id="PF02233">
    <property type="entry name" value="PNTB"/>
    <property type="match status" value="1"/>
</dbReference>
<keyword evidence="18 25" id="KW-0472">Membrane</keyword>
<evidence type="ECO:0000256" key="23">
    <source>
        <dbReference type="ARBA" id="ARBA00079255"/>
    </source>
</evidence>
<evidence type="ECO:0000256" key="2">
    <source>
        <dbReference type="ARBA" id="ARBA00004429"/>
    </source>
</evidence>
<organism evidence="29 30">
    <name type="scientific">Seminavis robusta</name>
    <dbReference type="NCBI Taxonomy" id="568900"/>
    <lineage>
        <taxon>Eukaryota</taxon>
        <taxon>Sar</taxon>
        <taxon>Stramenopiles</taxon>
        <taxon>Ochrophyta</taxon>
        <taxon>Bacillariophyta</taxon>
        <taxon>Bacillariophyceae</taxon>
        <taxon>Bacillariophycidae</taxon>
        <taxon>Naviculales</taxon>
        <taxon>Naviculaceae</taxon>
        <taxon>Seminavis</taxon>
    </lineage>
</organism>
<evidence type="ECO:0000256" key="24">
    <source>
        <dbReference type="SAM" id="MobiDB-lite"/>
    </source>
</evidence>
<dbReference type="CDD" id="cd05304">
    <property type="entry name" value="Rubrum_tdh"/>
    <property type="match status" value="1"/>
</dbReference>
<feature type="domain" description="Alanine dehydrogenase/pyridine nucleotide transhydrogenase NAD(H)-binding" evidence="27">
    <location>
        <begin position="225"/>
        <end position="390"/>
    </location>
</feature>
<keyword evidence="13" id="KW-1278">Translocase</keyword>
<feature type="transmembrane region" description="Helical" evidence="25">
    <location>
        <begin position="887"/>
        <end position="907"/>
    </location>
</feature>
<reference evidence="29" key="1">
    <citation type="submission" date="2020-06" db="EMBL/GenBank/DDBJ databases">
        <authorList>
            <consortium name="Plant Systems Biology data submission"/>
        </authorList>
    </citation>
    <scope>NUCLEOTIDE SEQUENCE</scope>
    <source>
        <strain evidence="29">D6</strain>
    </source>
</reference>
<evidence type="ECO:0000256" key="14">
    <source>
        <dbReference type="ARBA" id="ARBA00022989"/>
    </source>
</evidence>
<feature type="transmembrane region" description="Helical" evidence="25">
    <location>
        <begin position="645"/>
        <end position="664"/>
    </location>
</feature>
<protein>
    <recommendedName>
        <fullName evidence="22">NAD(P) transhydrogenase, mitochondrial</fullName>
        <ecNumber evidence="5">7.1.1.1</ecNumber>
    </recommendedName>
    <alternativeName>
        <fullName evidence="23">Nicotinamide nucleotide transhydrogenase</fullName>
    </alternativeName>
</protein>
<dbReference type="SMART" id="SM01003">
    <property type="entry name" value="AlaDh_PNT_N"/>
    <property type="match status" value="1"/>
</dbReference>
<keyword evidence="10" id="KW-0999">Mitochondrion inner membrane</keyword>
<dbReference type="InterPro" id="IPR036291">
    <property type="entry name" value="NAD(P)-bd_dom_sf"/>
</dbReference>
<keyword evidence="12" id="KW-0809">Transit peptide</keyword>
<dbReference type="OrthoDB" id="37244at2759"/>
<keyword evidence="8 25" id="KW-0812">Transmembrane</keyword>
<evidence type="ECO:0000256" key="17">
    <source>
        <dbReference type="ARBA" id="ARBA00023128"/>
    </source>
</evidence>
<keyword evidence="30" id="KW-1185">Reference proteome</keyword>
<dbReference type="Gene3D" id="3.40.50.720">
    <property type="entry name" value="NAD(P)-binding Rossmann-like Domain"/>
    <property type="match status" value="2"/>
</dbReference>
<keyword evidence="6" id="KW-1003">Cell membrane</keyword>
<dbReference type="InterPro" id="IPR029035">
    <property type="entry name" value="DHS-like_NAD/FAD-binding_dom"/>
</dbReference>
<evidence type="ECO:0000256" key="21">
    <source>
        <dbReference type="ARBA" id="ARBA00061558"/>
    </source>
</evidence>
<keyword evidence="9" id="KW-0547">Nucleotide-binding</keyword>
<dbReference type="SUPFAM" id="SSF51735">
    <property type="entry name" value="NAD(P)-binding Rossmann-fold domains"/>
    <property type="match status" value="1"/>
</dbReference>
<dbReference type="Pfam" id="PF05222">
    <property type="entry name" value="AlaDh_PNT_N"/>
    <property type="match status" value="1"/>
</dbReference>
<dbReference type="GO" id="GO:0008750">
    <property type="term" value="F:proton-translocating NAD(P)+ transhydrogenase activity"/>
    <property type="evidence" value="ECO:0007669"/>
    <property type="project" value="UniProtKB-EC"/>
</dbReference>
<keyword evidence="15" id="KW-0007">Acetylation</keyword>
<keyword evidence="11" id="KW-0521">NADP</keyword>
<keyword evidence="7" id="KW-0997">Cell inner membrane</keyword>
<feature type="transmembrane region" description="Helical" evidence="25">
    <location>
        <begin position="619"/>
        <end position="639"/>
    </location>
</feature>
<dbReference type="Gene3D" id="3.40.50.1220">
    <property type="entry name" value="TPP-binding domain"/>
    <property type="match status" value="1"/>
</dbReference>
<dbReference type="NCBIfam" id="NF006942">
    <property type="entry name" value="PRK09424.1"/>
    <property type="match status" value="1"/>
</dbReference>
<evidence type="ECO:0000256" key="4">
    <source>
        <dbReference type="ARBA" id="ARBA00011738"/>
    </source>
</evidence>
<feature type="transmembrane region" description="Helical" evidence="25">
    <location>
        <begin position="765"/>
        <end position="785"/>
    </location>
</feature>
<evidence type="ECO:0000256" key="15">
    <source>
        <dbReference type="ARBA" id="ARBA00022990"/>
    </source>
</evidence>
<evidence type="ECO:0000256" key="18">
    <source>
        <dbReference type="ARBA" id="ARBA00023136"/>
    </source>
</evidence>
<evidence type="ECO:0000313" key="29">
    <source>
        <dbReference type="EMBL" id="CAB9504099.1"/>
    </source>
</evidence>
<dbReference type="InterPro" id="IPR026255">
    <property type="entry name" value="NADP_transhyd_a"/>
</dbReference>
<dbReference type="GO" id="GO:0050661">
    <property type="term" value="F:NADP binding"/>
    <property type="evidence" value="ECO:0007669"/>
    <property type="project" value="TreeGrafter"/>
</dbReference>
<dbReference type="InterPro" id="IPR024605">
    <property type="entry name" value="NADP_transhyd_a_C"/>
</dbReference>
<evidence type="ECO:0000256" key="3">
    <source>
        <dbReference type="ARBA" id="ARBA00005624"/>
    </source>
</evidence>
<dbReference type="PANTHER" id="PTHR10160">
    <property type="entry name" value="NAD(P) TRANSHYDROGENASE"/>
    <property type="match status" value="1"/>
</dbReference>
<sequence>MKLQLLSLFLVSGVHGFSSSLSTRTLTRGPVRTSSFKTFATVEGDQKQKDSVDEDGPAATFLEEPASELLGKPIPYSELTIGVLKETFPGENRVSQTPDSIRSLVKEGLTVVVEQGAGERASFSDAAFLEAGAVVLGKQQLLADADIITKIRPPSDDEVPMLAGKTLISTIQPAINGDLYKTLTDQGTNVFALDCVPRMLSRGQSYDTLSSQANIAGYRAVIEAAEAFPRFFAGQMTAAGKVPPAKVLVLGAGVAGLAAVQTAKNLGAVVRAFDVRPVTKEQVESMGATFLEVPFKEDGSGSGGYAKEMSDEFKKAQAQMMLEQAKEVDIIITTALIPGRKAPVLVNEEMLAVMKPGSVCVDLAAANGGNVEGCAKDEIVTTSNGVKIIGYTDLPSRLAATASNLFANNVAKFALSIGPQTTKEKGQFVIDLKDDAVQNMLISYNGEARWPDKITPFQPPPPPKQPEPEEPLTEEEMLALATEEQKAQFIKNTQTASLAAAALVAYGLATGEKESVNLMSTFALAGLAGYQVVWGVAPALHSPLMAVTNAISGMTAVGGMLLFSHAAQSGSLIPDSPAHWMGALAVILSFINISGGFLVSGKMLDLFKRPTDPKDFFEFYALPFAIILGGLGVSAFGGVGDLSVMSGSAGIASAICCIAAIAGLANQETARTGNVLGMAGVGFGLASTAAEMSLGGAGPIAFGQVGALGGIGAAIGAFLASKVGPTELPQTVAAFHSLVGLAAMAGAAGEFLGSGSGLDMGTMSAIYLATFIGGVTFAGSIVAFGKLSGMMDSAPLQLPGRDQLNIAMLATCGLGMAAFLNPALAGSLDPETVTLASLGLVGAVSSVLGWHLTASIGGADMPVVITVLNSYSGWALVAEGFLLGNPLLAQVGALIGFSGAILTWIMCEAMGRDIVSVILGGAGTVVAAPTGEVLDIYKGEAKTTTVDRVKDALMEAKTIVITPGYGLAVAQAQFAVAEIAKKLKAMGKDVKFGIHPVAGRMPGQLNVLLAEAGVPYDMVFEMEEINDDFEDVDVTLVIGASDTVSSAAEDDPSCSIYGMPVLRVWKGKNVIVMKRSLGNTGYAGMQNPILFKDNSDVLLGDAKDTCDALLRAVSE</sequence>
<keyword evidence="14 25" id="KW-1133">Transmembrane helix</keyword>
<evidence type="ECO:0000256" key="20">
    <source>
        <dbReference type="ARBA" id="ARBA00054910"/>
    </source>
</evidence>
<dbReference type="InterPro" id="IPR007886">
    <property type="entry name" value="AlaDH/PNT_N"/>
</dbReference>
<evidence type="ECO:0000256" key="5">
    <source>
        <dbReference type="ARBA" id="ARBA00012943"/>
    </source>
</evidence>
<feature type="transmembrane region" description="Helical" evidence="25">
    <location>
        <begin position="732"/>
        <end position="753"/>
    </location>
</feature>
<dbReference type="FunFam" id="3.40.50.1220:FF:000002">
    <property type="entry name" value="NAD(P) transhydrogenase subunit beta"/>
    <property type="match status" value="1"/>
</dbReference>
<dbReference type="Pfam" id="PF01262">
    <property type="entry name" value="AlaDh_PNT_C"/>
    <property type="match status" value="1"/>
</dbReference>
<dbReference type="SUPFAM" id="SSF52283">
    <property type="entry name" value="Formate/glycerate dehydrogenase catalytic domain-like"/>
    <property type="match status" value="1"/>
</dbReference>
<feature type="region of interest" description="Disordered" evidence="24">
    <location>
        <begin position="451"/>
        <end position="472"/>
    </location>
</feature>
<dbReference type="AlphaFoldDB" id="A0A9N8DK47"/>
<dbReference type="PANTHER" id="PTHR10160:SF19">
    <property type="entry name" value="PROTON-TRANSLOCATING NAD(P)(+) TRANSHYDROGENASE"/>
    <property type="match status" value="1"/>
</dbReference>
<evidence type="ECO:0000256" key="8">
    <source>
        <dbReference type="ARBA" id="ARBA00022692"/>
    </source>
</evidence>
<feature type="transmembrane region" description="Helical" evidence="25">
    <location>
        <begin position="676"/>
        <end position="694"/>
    </location>
</feature>
<evidence type="ECO:0000256" key="16">
    <source>
        <dbReference type="ARBA" id="ARBA00023027"/>
    </source>
</evidence>
<comment type="caution">
    <text evidence="29">The sequence shown here is derived from an EMBL/GenBank/DDBJ whole genome shotgun (WGS) entry which is preliminary data.</text>
</comment>
<feature type="chain" id="PRO_5040454452" description="NAD(P) transhydrogenase, mitochondrial" evidence="26">
    <location>
        <begin position="17"/>
        <end position="1115"/>
    </location>
</feature>
<dbReference type="SUPFAM" id="SSF52467">
    <property type="entry name" value="DHS-like NAD/FAD-binding domain"/>
    <property type="match status" value="1"/>
</dbReference>
<feature type="transmembrane region" description="Helical" evidence="25">
    <location>
        <begin position="863"/>
        <end position="881"/>
    </location>
</feature>
<dbReference type="NCBIfam" id="TIGR00561">
    <property type="entry name" value="pntA"/>
    <property type="match status" value="1"/>
</dbReference>
<comment type="function">
    <text evidence="20">The transhydrogenation between NADH and NADP is coupled to respiration and ATP hydrolysis and functions as a proton pump across the membrane. May play a role in reactive oxygen species (ROS) detoxification in the adrenal gland.</text>
</comment>
<feature type="transmembrane region" description="Helical" evidence="25">
    <location>
        <begin position="544"/>
        <end position="566"/>
    </location>
</feature>
<evidence type="ECO:0000256" key="7">
    <source>
        <dbReference type="ARBA" id="ARBA00022519"/>
    </source>
</evidence>
<comment type="subcellular location">
    <subcellularLocation>
        <location evidence="2">Cell inner membrane</location>
        <topology evidence="2">Multi-pass membrane protein</topology>
    </subcellularLocation>
    <subcellularLocation>
        <location evidence="1">Mitochondrion inner membrane</location>
        <topology evidence="1">Multi-pass membrane protein</topology>
        <orientation evidence="1">Matrix side</orientation>
    </subcellularLocation>
</comment>
<evidence type="ECO:0000256" key="25">
    <source>
        <dbReference type="SAM" id="Phobius"/>
    </source>
</evidence>
<keyword evidence="17" id="KW-0496">Mitochondrion</keyword>
<feature type="transmembrane region" description="Helical" evidence="25">
    <location>
        <begin position="518"/>
        <end position="537"/>
    </location>
</feature>
<feature type="transmembrane region" description="Helical" evidence="25">
    <location>
        <begin position="806"/>
        <end position="826"/>
    </location>
</feature>
<dbReference type="EMBL" id="CAICTM010000184">
    <property type="protein sequence ID" value="CAB9504099.1"/>
    <property type="molecule type" value="Genomic_DNA"/>
</dbReference>
<evidence type="ECO:0000256" key="22">
    <source>
        <dbReference type="ARBA" id="ARBA00074145"/>
    </source>
</evidence>
<feature type="signal peptide" evidence="26">
    <location>
        <begin position="1"/>
        <end position="16"/>
    </location>
</feature>
<dbReference type="GO" id="GO:0005886">
    <property type="term" value="C:plasma membrane"/>
    <property type="evidence" value="ECO:0007669"/>
    <property type="project" value="UniProtKB-SubCell"/>
</dbReference>
<name>A0A9N8DK47_9STRA</name>
<comment type="catalytic activity">
    <reaction evidence="19">
        <text>NAD(+) + NADPH + H(+)(in) = NADH + NADP(+) + H(+)(out)</text>
        <dbReference type="Rhea" id="RHEA:47992"/>
        <dbReference type="ChEBI" id="CHEBI:15378"/>
        <dbReference type="ChEBI" id="CHEBI:57540"/>
        <dbReference type="ChEBI" id="CHEBI:57783"/>
        <dbReference type="ChEBI" id="CHEBI:57945"/>
        <dbReference type="ChEBI" id="CHEBI:58349"/>
        <dbReference type="EC" id="7.1.1.1"/>
    </reaction>
</comment>
<evidence type="ECO:0000256" key="9">
    <source>
        <dbReference type="ARBA" id="ARBA00022741"/>
    </source>
</evidence>
<evidence type="ECO:0000256" key="12">
    <source>
        <dbReference type="ARBA" id="ARBA00022946"/>
    </source>
</evidence>
<dbReference type="InterPro" id="IPR034300">
    <property type="entry name" value="PNTB-like"/>
</dbReference>
<evidence type="ECO:0000259" key="27">
    <source>
        <dbReference type="SMART" id="SM01002"/>
    </source>
</evidence>
<feature type="domain" description="Alanine dehydrogenase/pyridine nucleotide transhydrogenase N-terminal" evidence="28">
    <location>
        <begin position="82"/>
        <end position="216"/>
    </location>
</feature>
<proteinExistence type="inferred from homology"/>
<evidence type="ECO:0000256" key="1">
    <source>
        <dbReference type="ARBA" id="ARBA00004292"/>
    </source>
</evidence>
<dbReference type="GO" id="GO:0005743">
    <property type="term" value="C:mitochondrial inner membrane"/>
    <property type="evidence" value="ECO:0007669"/>
    <property type="project" value="UniProtKB-SubCell"/>
</dbReference>
<comment type="similarity">
    <text evidence="3">In the N-terminal section; belongs to the AlaDH/PNT family.</text>
</comment>
<evidence type="ECO:0000259" key="28">
    <source>
        <dbReference type="SMART" id="SM01003"/>
    </source>
</evidence>
<evidence type="ECO:0000256" key="6">
    <source>
        <dbReference type="ARBA" id="ARBA00022475"/>
    </source>
</evidence>
<dbReference type="EC" id="7.1.1.1" evidence="5"/>
<feature type="transmembrane region" description="Helical" evidence="25">
    <location>
        <begin position="700"/>
        <end position="720"/>
    </location>
</feature>